<keyword evidence="1" id="KW-1133">Transmembrane helix</keyword>
<feature type="transmembrane region" description="Helical" evidence="1">
    <location>
        <begin position="20"/>
        <end position="40"/>
    </location>
</feature>
<evidence type="ECO:0000256" key="1">
    <source>
        <dbReference type="SAM" id="Phobius"/>
    </source>
</evidence>
<evidence type="ECO:0008006" key="4">
    <source>
        <dbReference type="Google" id="ProtNLM"/>
    </source>
</evidence>
<comment type="caution">
    <text evidence="2">The sequence shown here is derived from an EMBL/GenBank/DDBJ whole genome shotgun (WGS) entry which is preliminary data.</text>
</comment>
<reference evidence="2 3" key="1">
    <citation type="submission" date="2017-08" db="EMBL/GenBank/DDBJ databases">
        <title>Lysobacter sylvestris genome.</title>
        <authorList>
            <person name="Zhang D.-C."/>
            <person name="Albuquerque L."/>
            <person name="Franca L."/>
            <person name="Froufe H.J.C."/>
            <person name="Barroso C."/>
            <person name="Egas C."/>
            <person name="Da Costa M."/>
            <person name="Margesin R."/>
        </authorList>
    </citation>
    <scope>NUCLEOTIDE SEQUENCE [LARGE SCALE GENOMIC DNA]</scope>
    <source>
        <strain evidence="2 3">AM20-91</strain>
    </source>
</reference>
<name>A0A2K1Q2Z5_9GAMM</name>
<feature type="transmembrane region" description="Helical" evidence="1">
    <location>
        <begin position="186"/>
        <end position="205"/>
    </location>
</feature>
<dbReference type="EMBL" id="NPZB01000001">
    <property type="protein sequence ID" value="PNS09404.1"/>
    <property type="molecule type" value="Genomic_DNA"/>
</dbReference>
<dbReference type="Proteomes" id="UP000236220">
    <property type="component" value="Unassembled WGS sequence"/>
</dbReference>
<dbReference type="PANTHER" id="PTHR40115">
    <property type="entry name" value="INNER MEMBRANE PROTEIN WITH PEPSY TM HELIX"/>
    <property type="match status" value="1"/>
</dbReference>
<keyword evidence="1" id="KW-0472">Membrane</keyword>
<dbReference type="PANTHER" id="PTHR40115:SF1">
    <property type="entry name" value="INNER MEMBRANE PROTEIN WITH PEPSY TM HELIX"/>
    <property type="match status" value="1"/>
</dbReference>
<keyword evidence="3" id="KW-1185">Reference proteome</keyword>
<evidence type="ECO:0000313" key="2">
    <source>
        <dbReference type="EMBL" id="PNS09404.1"/>
    </source>
</evidence>
<sequence length="206" mass="22584">MTKKPLSHHRTYRWIRQIHLWVGAWGAIAALLFGSTGLLLNHRIGDNAWPQGKTEPVRKEQLVAPAEVRTSPEALSTWLRQARGLDADMIRKPKPGVDGKPEGPAKWNFSGGSARNSWSAEYVVGSDAIDVKWTNSSTLAVFTKLHKGLGGTWWRLLVDSYAIAMILLALTGLWMWARGRGAKEMVLSVFALAAVASGSAIVLAFL</sequence>
<organism evidence="2 3">
    <name type="scientific">Solilutibacter silvestris</name>
    <dbReference type="NCBI Taxonomy" id="1645665"/>
    <lineage>
        <taxon>Bacteria</taxon>
        <taxon>Pseudomonadati</taxon>
        <taxon>Pseudomonadota</taxon>
        <taxon>Gammaproteobacteria</taxon>
        <taxon>Lysobacterales</taxon>
        <taxon>Lysobacteraceae</taxon>
        <taxon>Solilutibacter</taxon>
    </lineage>
</organism>
<dbReference type="OrthoDB" id="5567618at2"/>
<accession>A0A2K1Q2Z5</accession>
<gene>
    <name evidence="2" type="ORF">Lysil_1033</name>
</gene>
<proteinExistence type="predicted"/>
<protein>
    <recommendedName>
        <fullName evidence="4">PepSY-associated TM helix</fullName>
    </recommendedName>
</protein>
<dbReference type="InterPro" id="IPR032307">
    <property type="entry name" value="PepSY_TM-like_2"/>
</dbReference>
<keyword evidence="1" id="KW-0812">Transmembrane</keyword>
<evidence type="ECO:0000313" key="3">
    <source>
        <dbReference type="Proteomes" id="UP000236220"/>
    </source>
</evidence>
<dbReference type="AlphaFoldDB" id="A0A2K1Q2Z5"/>
<dbReference type="RefSeq" id="WP_103074457.1">
    <property type="nucleotide sequence ID" value="NZ_NPZB01000001.1"/>
</dbReference>
<dbReference type="Pfam" id="PF16357">
    <property type="entry name" value="PepSY_TM_like_2"/>
    <property type="match status" value="1"/>
</dbReference>
<feature type="transmembrane region" description="Helical" evidence="1">
    <location>
        <begin position="153"/>
        <end position="174"/>
    </location>
</feature>